<dbReference type="EMBL" id="VCKY01000102">
    <property type="protein sequence ID" value="TMR15286.1"/>
    <property type="molecule type" value="Genomic_DNA"/>
</dbReference>
<reference evidence="2 3" key="1">
    <citation type="submission" date="2019-05" db="EMBL/GenBank/DDBJ databases">
        <title>Draft genome sequence of Nonomuraea turkmeniaca DSM 43926.</title>
        <authorList>
            <person name="Saricaoglu S."/>
            <person name="Isik K."/>
        </authorList>
    </citation>
    <scope>NUCLEOTIDE SEQUENCE [LARGE SCALE GENOMIC DNA]</scope>
    <source>
        <strain evidence="2 3">DSM 43926</strain>
    </source>
</reference>
<organism evidence="2 3">
    <name type="scientific">Nonomuraea turkmeniaca</name>
    <dbReference type="NCBI Taxonomy" id="103838"/>
    <lineage>
        <taxon>Bacteria</taxon>
        <taxon>Bacillati</taxon>
        <taxon>Actinomycetota</taxon>
        <taxon>Actinomycetes</taxon>
        <taxon>Streptosporangiales</taxon>
        <taxon>Streptosporangiaceae</taxon>
        <taxon>Nonomuraea</taxon>
    </lineage>
</organism>
<accession>A0A5S4FBK5</accession>
<proteinExistence type="predicted"/>
<feature type="region of interest" description="Disordered" evidence="1">
    <location>
        <begin position="1"/>
        <end position="49"/>
    </location>
</feature>
<evidence type="ECO:0000256" key="1">
    <source>
        <dbReference type="SAM" id="MobiDB-lite"/>
    </source>
</evidence>
<dbReference type="Proteomes" id="UP000309128">
    <property type="component" value="Unassembled WGS sequence"/>
</dbReference>
<evidence type="ECO:0000313" key="2">
    <source>
        <dbReference type="EMBL" id="TMR15286.1"/>
    </source>
</evidence>
<feature type="compositionally biased region" description="Polar residues" evidence="1">
    <location>
        <begin position="31"/>
        <end position="41"/>
    </location>
</feature>
<dbReference type="AlphaFoldDB" id="A0A5S4FBK5"/>
<gene>
    <name evidence="2" type="ORF">ETD86_27450</name>
</gene>
<evidence type="ECO:0000313" key="3">
    <source>
        <dbReference type="Proteomes" id="UP000309128"/>
    </source>
</evidence>
<sequence length="83" mass="8957">MGDLIDVRHKGVSASEARRPAVTRPLLPGNVTDSSAASAFTQHPARGTRLRRHQHTLPATPHHEDHLVATPELLTVICSLLIG</sequence>
<keyword evidence="3" id="KW-1185">Reference proteome</keyword>
<protein>
    <submittedName>
        <fullName evidence="2">Uncharacterized protein</fullName>
    </submittedName>
</protein>
<comment type="caution">
    <text evidence="2">The sequence shown here is derived from an EMBL/GenBank/DDBJ whole genome shotgun (WGS) entry which is preliminary data.</text>
</comment>
<dbReference type="RefSeq" id="WP_138669044.1">
    <property type="nucleotide sequence ID" value="NZ_VCKY01000102.1"/>
</dbReference>
<name>A0A5S4FBK5_9ACTN</name>